<evidence type="ECO:0000313" key="7">
    <source>
        <dbReference type="EMBL" id="GCC43856.1"/>
    </source>
</evidence>
<evidence type="ECO:0000256" key="6">
    <source>
        <dbReference type="SAM" id="Phobius"/>
    </source>
</evidence>
<dbReference type="InterPro" id="IPR004254">
    <property type="entry name" value="AdipoR/HlyIII-related"/>
</dbReference>
<dbReference type="EMBL" id="BEZZ01114559">
    <property type="protein sequence ID" value="GCC43856.1"/>
    <property type="molecule type" value="Genomic_DNA"/>
</dbReference>
<comment type="subcellular location">
    <subcellularLocation>
        <location evidence="1">Membrane</location>
        <topology evidence="1">Multi-pass membrane protein</topology>
    </subcellularLocation>
</comment>
<evidence type="ECO:0000256" key="1">
    <source>
        <dbReference type="ARBA" id="ARBA00004141"/>
    </source>
</evidence>
<comment type="caution">
    <text evidence="7">The sequence shown here is derived from an EMBL/GenBank/DDBJ whole genome shotgun (WGS) entry which is preliminary data.</text>
</comment>
<keyword evidence="5 6" id="KW-0472">Membrane</keyword>
<dbReference type="PANTHER" id="PTHR20855:SF35">
    <property type="entry name" value="ADIPONECTIN RECEPTOR 2"/>
    <property type="match status" value="1"/>
</dbReference>
<keyword evidence="3 6" id="KW-0812">Transmembrane</keyword>
<dbReference type="OrthoDB" id="5585746at2759"/>
<proteinExistence type="inferred from homology"/>
<dbReference type="GO" id="GO:0033211">
    <property type="term" value="P:adiponectin-activated signaling pathway"/>
    <property type="evidence" value="ECO:0007669"/>
    <property type="project" value="TreeGrafter"/>
</dbReference>
<feature type="transmembrane region" description="Helical" evidence="6">
    <location>
        <begin position="20"/>
        <end position="40"/>
    </location>
</feature>
<gene>
    <name evidence="7" type="ORF">chiPu_0027813</name>
</gene>
<evidence type="ECO:0000256" key="5">
    <source>
        <dbReference type="ARBA" id="ARBA00023136"/>
    </source>
</evidence>
<reference evidence="7 8" key="1">
    <citation type="journal article" date="2018" name="Nat. Ecol. Evol.">
        <title>Shark genomes provide insights into elasmobranch evolution and the origin of vertebrates.</title>
        <authorList>
            <person name="Hara Y"/>
            <person name="Yamaguchi K"/>
            <person name="Onimaru K"/>
            <person name="Kadota M"/>
            <person name="Koyanagi M"/>
            <person name="Keeley SD"/>
            <person name="Tatsumi K"/>
            <person name="Tanaka K"/>
            <person name="Motone F"/>
            <person name="Kageyama Y"/>
            <person name="Nozu R"/>
            <person name="Adachi N"/>
            <person name="Nishimura O"/>
            <person name="Nakagawa R"/>
            <person name="Tanegashima C"/>
            <person name="Kiyatake I"/>
            <person name="Matsumoto R"/>
            <person name="Murakumo K"/>
            <person name="Nishida K"/>
            <person name="Terakita A"/>
            <person name="Kuratani S"/>
            <person name="Sato K"/>
            <person name="Hyodo S Kuraku.S."/>
        </authorList>
    </citation>
    <scope>NUCLEOTIDE SEQUENCE [LARGE SCALE GENOMIC DNA]</scope>
</reference>
<protein>
    <submittedName>
        <fullName evidence="7">Uncharacterized protein</fullName>
    </submittedName>
</protein>
<dbReference type="AlphaFoldDB" id="A0A401TMJ3"/>
<evidence type="ECO:0000256" key="2">
    <source>
        <dbReference type="ARBA" id="ARBA00007018"/>
    </source>
</evidence>
<sequence>MRGVSGGGYLQTNRFSPHRVGVFLGLGLSGLVPTLHFMIAEGFIKAATVGQMGWLFLMAILYILGVTLYAARIPERFFPGKCDIW</sequence>
<dbReference type="GO" id="GO:0038023">
    <property type="term" value="F:signaling receptor activity"/>
    <property type="evidence" value="ECO:0007669"/>
    <property type="project" value="TreeGrafter"/>
</dbReference>
<evidence type="ECO:0000256" key="4">
    <source>
        <dbReference type="ARBA" id="ARBA00022989"/>
    </source>
</evidence>
<accession>A0A401TMJ3</accession>
<keyword evidence="8" id="KW-1185">Reference proteome</keyword>
<dbReference type="GO" id="GO:0005886">
    <property type="term" value="C:plasma membrane"/>
    <property type="evidence" value="ECO:0007669"/>
    <property type="project" value="TreeGrafter"/>
</dbReference>
<evidence type="ECO:0000313" key="8">
    <source>
        <dbReference type="Proteomes" id="UP000287033"/>
    </source>
</evidence>
<dbReference type="Proteomes" id="UP000287033">
    <property type="component" value="Unassembled WGS sequence"/>
</dbReference>
<dbReference type="Pfam" id="PF03006">
    <property type="entry name" value="HlyIII"/>
    <property type="match status" value="1"/>
</dbReference>
<comment type="similarity">
    <text evidence="2">Belongs to the ADIPOR family.</text>
</comment>
<keyword evidence="4 6" id="KW-1133">Transmembrane helix</keyword>
<feature type="transmembrane region" description="Helical" evidence="6">
    <location>
        <begin position="52"/>
        <end position="71"/>
    </location>
</feature>
<feature type="non-terminal residue" evidence="7">
    <location>
        <position position="85"/>
    </location>
</feature>
<dbReference type="STRING" id="137246.A0A401TMJ3"/>
<organism evidence="7 8">
    <name type="scientific">Chiloscyllium punctatum</name>
    <name type="common">Brownbanded bambooshark</name>
    <name type="synonym">Hemiscyllium punctatum</name>
    <dbReference type="NCBI Taxonomy" id="137246"/>
    <lineage>
        <taxon>Eukaryota</taxon>
        <taxon>Metazoa</taxon>
        <taxon>Chordata</taxon>
        <taxon>Craniata</taxon>
        <taxon>Vertebrata</taxon>
        <taxon>Chondrichthyes</taxon>
        <taxon>Elasmobranchii</taxon>
        <taxon>Galeomorphii</taxon>
        <taxon>Galeoidea</taxon>
        <taxon>Orectolobiformes</taxon>
        <taxon>Hemiscylliidae</taxon>
        <taxon>Chiloscyllium</taxon>
    </lineage>
</organism>
<name>A0A401TMJ3_CHIPU</name>
<dbReference type="PANTHER" id="PTHR20855">
    <property type="entry name" value="ADIPOR/PROGESTIN RECEPTOR-RELATED"/>
    <property type="match status" value="1"/>
</dbReference>
<evidence type="ECO:0000256" key="3">
    <source>
        <dbReference type="ARBA" id="ARBA00022692"/>
    </source>
</evidence>